<dbReference type="EMBL" id="JYDP01003017">
    <property type="protein sequence ID" value="KRY96248.1"/>
    <property type="molecule type" value="Genomic_DNA"/>
</dbReference>
<evidence type="ECO:0000313" key="2">
    <source>
        <dbReference type="Proteomes" id="UP000055024"/>
    </source>
</evidence>
<dbReference type="Proteomes" id="UP000055024">
    <property type="component" value="Unassembled WGS sequence"/>
</dbReference>
<comment type="caution">
    <text evidence="1">The sequence shown here is derived from an EMBL/GenBank/DDBJ whole genome shotgun (WGS) entry which is preliminary data.</text>
</comment>
<organism evidence="1 2">
    <name type="scientific">Trichinella zimbabwensis</name>
    <dbReference type="NCBI Taxonomy" id="268475"/>
    <lineage>
        <taxon>Eukaryota</taxon>
        <taxon>Metazoa</taxon>
        <taxon>Ecdysozoa</taxon>
        <taxon>Nematoda</taxon>
        <taxon>Enoplea</taxon>
        <taxon>Dorylaimia</taxon>
        <taxon>Trichinellida</taxon>
        <taxon>Trichinellidae</taxon>
        <taxon>Trichinella</taxon>
    </lineage>
</organism>
<protein>
    <submittedName>
        <fullName evidence="1">Uncharacterized protein</fullName>
    </submittedName>
</protein>
<dbReference type="AlphaFoldDB" id="A0A0V1GDE4"/>
<sequence>MRIHFGHRWPGSRPGKAAKNDFLKFLKNAQIFCLLMARQQAREGCGKRLFRIFEKCATFLAVAGPQEAREKCEKRLFRIFEKCASILATAGQAAGPGKLRKMTF</sequence>
<keyword evidence="2" id="KW-1185">Reference proteome</keyword>
<evidence type="ECO:0000313" key="1">
    <source>
        <dbReference type="EMBL" id="KRY96248.1"/>
    </source>
</evidence>
<name>A0A0V1GDE4_9BILA</name>
<accession>A0A0V1GDE4</accession>
<reference evidence="1 2" key="1">
    <citation type="submission" date="2015-01" db="EMBL/GenBank/DDBJ databases">
        <title>Evolution of Trichinella species and genotypes.</title>
        <authorList>
            <person name="Korhonen P.K."/>
            <person name="Edoardo P."/>
            <person name="Giuseppe L.R."/>
            <person name="Gasser R.B."/>
        </authorList>
    </citation>
    <scope>NUCLEOTIDE SEQUENCE [LARGE SCALE GENOMIC DNA]</scope>
    <source>
        <strain evidence="1">ISS1029</strain>
    </source>
</reference>
<gene>
    <name evidence="1" type="ORF">T11_12461</name>
</gene>
<proteinExistence type="predicted"/>